<proteinExistence type="predicted"/>
<keyword evidence="1" id="KW-0812">Transmembrane</keyword>
<feature type="transmembrane region" description="Helical" evidence="1">
    <location>
        <begin position="46"/>
        <end position="66"/>
    </location>
</feature>
<comment type="caution">
    <text evidence="2">The sequence shown here is derived from an EMBL/GenBank/DDBJ whole genome shotgun (WGS) entry which is preliminary data.</text>
</comment>
<sequence>QKLLTRRYFMKRLGDFMEKLGDNNHVVKCVFIFLSTGMAATLGGIFSGWLALAFSGLVALVMFANYGRLWAFSGPSLIPAQNAEIVSESLQTAPLK</sequence>
<evidence type="ECO:0000313" key="3">
    <source>
        <dbReference type="Proteomes" id="UP000236845"/>
    </source>
</evidence>
<evidence type="ECO:0000256" key="1">
    <source>
        <dbReference type="SAM" id="Phobius"/>
    </source>
</evidence>
<keyword evidence="1" id="KW-1133">Transmembrane helix</keyword>
<dbReference type="Proteomes" id="UP000236845">
    <property type="component" value="Unassembled WGS sequence"/>
</dbReference>
<evidence type="ECO:0000313" key="2">
    <source>
        <dbReference type="EMBL" id="PIS40754.1"/>
    </source>
</evidence>
<accession>A0A2H0YQH6</accession>
<name>A0A2H0YQH6_9BACT</name>
<organism evidence="2 3">
    <name type="scientific">Candidatus Kerfeldbacteria bacterium CG08_land_8_20_14_0_20_43_14</name>
    <dbReference type="NCBI Taxonomy" id="2014246"/>
    <lineage>
        <taxon>Bacteria</taxon>
        <taxon>Candidatus Kerfeldiibacteriota</taxon>
    </lineage>
</organism>
<reference evidence="3" key="1">
    <citation type="submission" date="2017-09" db="EMBL/GenBank/DDBJ databases">
        <title>Depth-based differentiation of microbial function through sediment-hosted aquifers and enrichment of novel symbionts in the deep terrestrial subsurface.</title>
        <authorList>
            <person name="Probst A.J."/>
            <person name="Ladd B."/>
            <person name="Jarett J.K."/>
            <person name="Geller-Mcgrath D.E."/>
            <person name="Sieber C.M.K."/>
            <person name="Emerson J.B."/>
            <person name="Anantharaman K."/>
            <person name="Thomas B.C."/>
            <person name="Malmstrom R."/>
            <person name="Stieglmeier M."/>
            <person name="Klingl A."/>
            <person name="Woyke T."/>
            <person name="Ryan C.M."/>
            <person name="Banfield J.F."/>
        </authorList>
    </citation>
    <scope>NUCLEOTIDE SEQUENCE [LARGE SCALE GENOMIC DNA]</scope>
</reference>
<feature type="non-terminal residue" evidence="2">
    <location>
        <position position="1"/>
    </location>
</feature>
<dbReference type="AlphaFoldDB" id="A0A2H0YQH6"/>
<dbReference type="EMBL" id="PEXW01000034">
    <property type="protein sequence ID" value="PIS40754.1"/>
    <property type="molecule type" value="Genomic_DNA"/>
</dbReference>
<keyword evidence="1" id="KW-0472">Membrane</keyword>
<gene>
    <name evidence="2" type="ORF">COT26_01625</name>
</gene>
<protein>
    <submittedName>
        <fullName evidence="2">Uncharacterized protein</fullName>
    </submittedName>
</protein>